<dbReference type="EMBL" id="JAECZC010000014">
    <property type="protein sequence ID" value="MBH8562552.1"/>
    <property type="molecule type" value="Genomic_DNA"/>
</dbReference>
<dbReference type="InterPro" id="IPR007049">
    <property type="entry name" value="Carb-sel_porin_OprB"/>
</dbReference>
<protein>
    <submittedName>
        <fullName evidence="2">Carbohydrate porin</fullName>
    </submittedName>
</protein>
<dbReference type="GO" id="GO:0008643">
    <property type="term" value="P:carbohydrate transport"/>
    <property type="evidence" value="ECO:0007669"/>
    <property type="project" value="InterPro"/>
</dbReference>
<comment type="caution">
    <text evidence="2">The sequence shown here is derived from an EMBL/GenBank/DDBJ whole genome shotgun (WGS) entry which is preliminary data.</text>
</comment>
<name>A0A8J7HNB7_9NOST</name>
<dbReference type="AlphaFoldDB" id="A0A8J7HNB7"/>
<evidence type="ECO:0000313" key="2">
    <source>
        <dbReference type="EMBL" id="MBH8562552.1"/>
    </source>
</evidence>
<sequence length="39" mass="4223">MPISDNIRVTPLVQVIIDPGNQSSNGTIFTGTVRTVFSF</sequence>
<evidence type="ECO:0000256" key="1">
    <source>
        <dbReference type="RuleBase" id="RU363072"/>
    </source>
</evidence>
<comment type="similarity">
    <text evidence="1">Belongs to the OprB family.</text>
</comment>
<accession>A0A8J7HNB7</accession>
<evidence type="ECO:0000313" key="3">
    <source>
        <dbReference type="Proteomes" id="UP000632766"/>
    </source>
</evidence>
<dbReference type="Proteomes" id="UP000632766">
    <property type="component" value="Unassembled WGS sequence"/>
</dbReference>
<gene>
    <name evidence="2" type="ORF">I8748_10245</name>
</gene>
<organism evidence="2 3">
    <name type="scientific">Amazonocrinis nigriterrae CENA67</name>
    <dbReference type="NCBI Taxonomy" id="2794033"/>
    <lineage>
        <taxon>Bacteria</taxon>
        <taxon>Bacillati</taxon>
        <taxon>Cyanobacteriota</taxon>
        <taxon>Cyanophyceae</taxon>
        <taxon>Nostocales</taxon>
        <taxon>Nostocaceae</taxon>
        <taxon>Amazonocrinis</taxon>
        <taxon>Amazonocrinis nigriterrae</taxon>
    </lineage>
</organism>
<reference evidence="2 3" key="1">
    <citation type="journal article" date="2021" name="Int. J. Syst. Evol. Microbiol.">
        <title>Amazonocrinis nigriterrae gen. nov., sp. nov., Atlanticothrix silvestris gen. nov., sp. nov. and Dendronalium phyllosphericum gen. nov., sp. nov., nostocacean cyanobacteria from Brazilian environments.</title>
        <authorList>
            <person name="Alvarenga D.O."/>
            <person name="Andreote A.P.D."/>
            <person name="Branco L.H.Z."/>
            <person name="Delbaje E."/>
            <person name="Cruz R.B."/>
            <person name="Varani A.M."/>
            <person name="Fiore M.F."/>
        </authorList>
    </citation>
    <scope>NUCLEOTIDE SEQUENCE [LARGE SCALE GENOMIC DNA]</scope>
    <source>
        <strain evidence="2 3">CENA67</strain>
    </source>
</reference>
<dbReference type="GO" id="GO:0015288">
    <property type="term" value="F:porin activity"/>
    <property type="evidence" value="ECO:0007669"/>
    <property type="project" value="InterPro"/>
</dbReference>
<dbReference type="Pfam" id="PF04966">
    <property type="entry name" value="OprB"/>
    <property type="match status" value="1"/>
</dbReference>
<dbReference type="GO" id="GO:0016020">
    <property type="term" value="C:membrane"/>
    <property type="evidence" value="ECO:0007669"/>
    <property type="project" value="InterPro"/>
</dbReference>
<keyword evidence="3" id="KW-1185">Reference proteome</keyword>
<proteinExistence type="inferred from homology"/>